<name>A0A0H3AAC2_NITV4</name>
<dbReference type="SUPFAM" id="SSF143100">
    <property type="entry name" value="TTHA1013/TTHA0281-like"/>
    <property type="match status" value="1"/>
</dbReference>
<dbReference type="KEGG" id="dvl:Dvul_1482"/>
<proteinExistence type="predicted"/>
<gene>
    <name evidence="2" type="ordered locus">Dvul_1482</name>
</gene>
<dbReference type="Pfam" id="PF15919">
    <property type="entry name" value="HicB_lk_antitox"/>
    <property type="match status" value="1"/>
</dbReference>
<dbReference type="EMBL" id="CP000527">
    <property type="protein sequence ID" value="ABM28500.1"/>
    <property type="molecule type" value="Genomic_DNA"/>
</dbReference>
<sequence length="134" mass="14318">MKYPLIVHTDPGMDGFSAELPDFAGCFTAGATVEELASNAQEAVELWFDGEEDKAVPAPSSLDVVLASEEARGGVVIVVDVDLSFLDKKAVPVNITMPVYVRNTIDRAAKARGLTRSAFIVESALHAAGREARR</sequence>
<evidence type="ECO:0000313" key="2">
    <source>
        <dbReference type="EMBL" id="ABM28500.1"/>
    </source>
</evidence>
<feature type="domain" description="HicB-like antitoxin of toxin-antitoxin system" evidence="1">
    <location>
        <begin position="3"/>
        <end position="122"/>
    </location>
</feature>
<organism evidence="2 3">
    <name type="scientific">Nitratidesulfovibrio vulgaris (strain DP4)</name>
    <name type="common">Desulfovibrio vulgaris</name>
    <dbReference type="NCBI Taxonomy" id="391774"/>
    <lineage>
        <taxon>Bacteria</taxon>
        <taxon>Pseudomonadati</taxon>
        <taxon>Thermodesulfobacteriota</taxon>
        <taxon>Desulfovibrionia</taxon>
        <taxon>Desulfovibrionales</taxon>
        <taxon>Desulfovibrionaceae</taxon>
        <taxon>Nitratidesulfovibrio</taxon>
    </lineage>
</organism>
<reference evidence="3" key="1">
    <citation type="journal article" date="2009" name="Environ. Microbiol.">
        <title>Contribution of mobile genetic elements to Desulfovibrio vulgaris genome plasticity.</title>
        <authorList>
            <person name="Walker C.B."/>
            <person name="Stolyar S."/>
            <person name="Chivian D."/>
            <person name="Pinel N."/>
            <person name="Gabster J.A."/>
            <person name="Dehal P.S."/>
            <person name="He Z."/>
            <person name="Yang Z.K."/>
            <person name="Yen H.C."/>
            <person name="Zhou J."/>
            <person name="Wall J.D."/>
            <person name="Hazen T.C."/>
            <person name="Arkin A.P."/>
            <person name="Stahl D.A."/>
        </authorList>
    </citation>
    <scope>NUCLEOTIDE SEQUENCE [LARGE SCALE GENOMIC DNA]</scope>
    <source>
        <strain evidence="3">DP4</strain>
    </source>
</reference>
<evidence type="ECO:0000313" key="3">
    <source>
        <dbReference type="Proteomes" id="UP000009173"/>
    </source>
</evidence>
<dbReference type="Gene3D" id="3.30.160.250">
    <property type="match status" value="1"/>
</dbReference>
<protein>
    <recommendedName>
        <fullName evidence="1">HicB-like antitoxin of toxin-antitoxin system domain-containing protein</fullName>
    </recommendedName>
</protein>
<dbReference type="PANTHER" id="PTHR34504:SF2">
    <property type="entry name" value="UPF0150 PROTEIN SSL0259"/>
    <property type="match status" value="1"/>
</dbReference>
<dbReference type="AlphaFoldDB" id="A0A0H3AAC2"/>
<dbReference type="InterPro" id="IPR031807">
    <property type="entry name" value="HicB-like"/>
</dbReference>
<dbReference type="Proteomes" id="UP000009173">
    <property type="component" value="Chromosome"/>
</dbReference>
<dbReference type="Gene3D" id="1.20.5.780">
    <property type="entry name" value="Single helix bin"/>
    <property type="match status" value="1"/>
</dbReference>
<accession>A0A0H3AAC2</accession>
<dbReference type="InterPro" id="IPR035069">
    <property type="entry name" value="TTHA1013/TTHA0281-like"/>
</dbReference>
<dbReference type="PANTHER" id="PTHR34504">
    <property type="entry name" value="ANTITOXIN HICB"/>
    <property type="match status" value="1"/>
</dbReference>
<dbReference type="InterPro" id="IPR051404">
    <property type="entry name" value="TA_system_antitoxin"/>
</dbReference>
<evidence type="ECO:0000259" key="1">
    <source>
        <dbReference type="Pfam" id="PF15919"/>
    </source>
</evidence>
<dbReference type="RefSeq" id="WP_011792297.1">
    <property type="nucleotide sequence ID" value="NC_008751.1"/>
</dbReference>
<dbReference type="HOGENOM" id="CLU_114047_1_1_7"/>